<dbReference type="OMA" id="THIRRNG"/>
<reference evidence="1 2" key="1">
    <citation type="journal article" date="2011" name="Science">
        <title>The ecoresponsive genome of Daphnia pulex.</title>
        <authorList>
            <person name="Colbourne J.K."/>
            <person name="Pfrender M.E."/>
            <person name="Gilbert D."/>
            <person name="Thomas W.K."/>
            <person name="Tucker A."/>
            <person name="Oakley T.H."/>
            <person name="Tokishita S."/>
            <person name="Aerts A."/>
            <person name="Arnold G.J."/>
            <person name="Basu M.K."/>
            <person name="Bauer D.J."/>
            <person name="Caceres C.E."/>
            <person name="Carmel L."/>
            <person name="Casola C."/>
            <person name="Choi J.H."/>
            <person name="Detter J.C."/>
            <person name="Dong Q."/>
            <person name="Dusheyko S."/>
            <person name="Eads B.D."/>
            <person name="Frohlich T."/>
            <person name="Geiler-Samerotte K.A."/>
            <person name="Gerlach D."/>
            <person name="Hatcher P."/>
            <person name="Jogdeo S."/>
            <person name="Krijgsveld J."/>
            <person name="Kriventseva E.V."/>
            <person name="Kultz D."/>
            <person name="Laforsch C."/>
            <person name="Lindquist E."/>
            <person name="Lopez J."/>
            <person name="Manak J.R."/>
            <person name="Muller J."/>
            <person name="Pangilinan J."/>
            <person name="Patwardhan R.P."/>
            <person name="Pitluck S."/>
            <person name="Pritham E.J."/>
            <person name="Rechtsteiner A."/>
            <person name="Rho M."/>
            <person name="Rogozin I.B."/>
            <person name="Sakarya O."/>
            <person name="Salamov A."/>
            <person name="Schaack S."/>
            <person name="Shapiro H."/>
            <person name="Shiga Y."/>
            <person name="Skalitzky C."/>
            <person name="Smith Z."/>
            <person name="Souvorov A."/>
            <person name="Sung W."/>
            <person name="Tang Z."/>
            <person name="Tsuchiya D."/>
            <person name="Tu H."/>
            <person name="Vos H."/>
            <person name="Wang M."/>
            <person name="Wolf Y.I."/>
            <person name="Yamagata H."/>
            <person name="Yamada T."/>
            <person name="Ye Y."/>
            <person name="Shaw J.R."/>
            <person name="Andrews J."/>
            <person name="Crease T.J."/>
            <person name="Tang H."/>
            <person name="Lucas S.M."/>
            <person name="Robertson H.M."/>
            <person name="Bork P."/>
            <person name="Koonin E.V."/>
            <person name="Zdobnov E.M."/>
            <person name="Grigoriev I.V."/>
            <person name="Lynch M."/>
            <person name="Boore J.L."/>
        </authorList>
    </citation>
    <scope>NUCLEOTIDE SEQUENCE [LARGE SCALE GENOMIC DNA]</scope>
</reference>
<accession>E9GH67</accession>
<evidence type="ECO:0000313" key="2">
    <source>
        <dbReference type="Proteomes" id="UP000000305"/>
    </source>
</evidence>
<dbReference type="AlphaFoldDB" id="E9GH67"/>
<dbReference type="Gene3D" id="2.60.120.1000">
    <property type="match status" value="1"/>
</dbReference>
<dbReference type="OrthoDB" id="6337885at2759"/>
<name>E9GH67_DAPPU</name>
<keyword evidence="2" id="KW-1185">Reference proteome</keyword>
<gene>
    <name evidence="1" type="ORF">DAPPUDRAFT_27377</name>
</gene>
<evidence type="ECO:0000313" key="1">
    <source>
        <dbReference type="EMBL" id="EFX81242.1"/>
    </source>
</evidence>
<dbReference type="InParanoid" id="E9GH67"/>
<sequence length="155" mass="17003">GMTIIGHDTEASTNVGHCTDPGCYTKPIVYQASLKQITALTQLSSDCRQSAIKYECYSAPLQFDGVEYSWWNHQNGNEQYYWNGNDNSTHMCSCGISKTCADPNENCNCDAAVPVNLVDEGEITSKESFPITRLNFGRTTPEASSGIQTLGKLKC</sequence>
<dbReference type="eggNOG" id="KOG3516">
    <property type="taxonomic scope" value="Eukaryota"/>
</dbReference>
<dbReference type="EMBL" id="GL732544">
    <property type="protein sequence ID" value="EFX81242.1"/>
    <property type="molecule type" value="Genomic_DNA"/>
</dbReference>
<dbReference type="PhylomeDB" id="E9GH67"/>
<dbReference type="Proteomes" id="UP000000305">
    <property type="component" value="Unassembled WGS sequence"/>
</dbReference>
<protein>
    <submittedName>
        <fullName evidence="1">Uncharacterized protein</fullName>
    </submittedName>
</protein>
<proteinExistence type="predicted"/>
<organism evidence="1 2">
    <name type="scientific">Daphnia pulex</name>
    <name type="common">Water flea</name>
    <dbReference type="NCBI Taxonomy" id="6669"/>
    <lineage>
        <taxon>Eukaryota</taxon>
        <taxon>Metazoa</taxon>
        <taxon>Ecdysozoa</taxon>
        <taxon>Arthropoda</taxon>
        <taxon>Crustacea</taxon>
        <taxon>Branchiopoda</taxon>
        <taxon>Diplostraca</taxon>
        <taxon>Cladocera</taxon>
        <taxon>Anomopoda</taxon>
        <taxon>Daphniidae</taxon>
        <taxon>Daphnia</taxon>
    </lineage>
</organism>
<feature type="non-terminal residue" evidence="1">
    <location>
        <position position="155"/>
    </location>
</feature>
<dbReference type="HOGENOM" id="CLU_134783_0_0_1"/>
<feature type="non-terminal residue" evidence="1">
    <location>
        <position position="1"/>
    </location>
</feature>
<dbReference type="KEGG" id="dpx:DAPPUDRAFT_27377"/>